<reference evidence="5 6" key="1">
    <citation type="submission" date="2019-07" db="EMBL/GenBank/DDBJ databases">
        <title>Georgenia wutianyii sp. nov. and Georgenia *** sp. nov. isolated from plateau pika (Ochotona curzoniae) in the Qinghai-Tibet plateau of China.</title>
        <authorList>
            <person name="Tian Z."/>
        </authorList>
    </citation>
    <scope>NUCLEOTIDE SEQUENCE [LARGE SCALE GENOMIC DNA]</scope>
    <source>
        <strain evidence="5 6">Z446</strain>
    </source>
</reference>
<gene>
    <name evidence="5" type="ORF">FJ693_14455</name>
</gene>
<dbReference type="InterPro" id="IPR036390">
    <property type="entry name" value="WH_DNA-bd_sf"/>
</dbReference>
<protein>
    <submittedName>
        <fullName evidence="5">Helix-turn-helix transcriptional regulator</fullName>
    </submittedName>
</protein>
<evidence type="ECO:0000313" key="5">
    <source>
        <dbReference type="EMBL" id="TRW44213.1"/>
    </source>
</evidence>
<evidence type="ECO:0000259" key="4">
    <source>
        <dbReference type="SMART" id="SM00418"/>
    </source>
</evidence>
<evidence type="ECO:0000256" key="2">
    <source>
        <dbReference type="ARBA" id="ARBA00023125"/>
    </source>
</evidence>
<dbReference type="SUPFAM" id="SSF46785">
    <property type="entry name" value="Winged helix' DNA-binding domain"/>
    <property type="match status" value="1"/>
</dbReference>
<evidence type="ECO:0000313" key="6">
    <source>
        <dbReference type="Proteomes" id="UP000318693"/>
    </source>
</evidence>
<dbReference type="Gene3D" id="1.10.10.10">
    <property type="entry name" value="Winged helix-like DNA-binding domain superfamily/Winged helix DNA-binding domain"/>
    <property type="match status" value="1"/>
</dbReference>
<sequence>METTPASTTRLDEHALSVLAHPLRSRLLSALRLDGPATATTLARTLGTNTGATSYHLRRLAEVGLVTETGEGAGRERWWRATHESHSFVASDAAGSPDAQAAQSWLRGEYQRQYLAWAEAWQARAATFPPAWQDAAGSSDYALDLTPDQLNSFVDEVDALVERYRTAPPAPAGTEAAHPVFVILHTFPRVPDGTS</sequence>
<dbReference type="Proteomes" id="UP000318693">
    <property type="component" value="Unassembled WGS sequence"/>
</dbReference>
<dbReference type="RefSeq" id="WP_143419186.1">
    <property type="nucleotide sequence ID" value="NZ_VJXR01000050.1"/>
</dbReference>
<dbReference type="GO" id="GO:0003677">
    <property type="term" value="F:DNA binding"/>
    <property type="evidence" value="ECO:0007669"/>
    <property type="project" value="UniProtKB-KW"/>
</dbReference>
<accession>A0A552WNZ8</accession>
<keyword evidence="2" id="KW-0238">DNA-binding</keyword>
<keyword evidence="6" id="KW-1185">Reference proteome</keyword>
<comment type="caution">
    <text evidence="5">The sequence shown here is derived from an EMBL/GenBank/DDBJ whole genome shotgun (WGS) entry which is preliminary data.</text>
</comment>
<dbReference type="SMART" id="SM00418">
    <property type="entry name" value="HTH_ARSR"/>
    <property type="match status" value="1"/>
</dbReference>
<dbReference type="PANTHER" id="PTHR33154:SF15">
    <property type="entry name" value="REGULATORY PROTEIN ARSR"/>
    <property type="match status" value="1"/>
</dbReference>
<dbReference type="InterPro" id="IPR011991">
    <property type="entry name" value="ArsR-like_HTH"/>
</dbReference>
<evidence type="ECO:0000256" key="1">
    <source>
        <dbReference type="ARBA" id="ARBA00023015"/>
    </source>
</evidence>
<proteinExistence type="predicted"/>
<dbReference type="InterPro" id="IPR051081">
    <property type="entry name" value="HTH_MetalResp_TranReg"/>
</dbReference>
<keyword evidence="1" id="KW-0805">Transcription regulation</keyword>
<dbReference type="PANTHER" id="PTHR33154">
    <property type="entry name" value="TRANSCRIPTIONAL REGULATOR, ARSR FAMILY"/>
    <property type="match status" value="1"/>
</dbReference>
<keyword evidence="3" id="KW-0804">Transcription</keyword>
<evidence type="ECO:0000256" key="3">
    <source>
        <dbReference type="ARBA" id="ARBA00023163"/>
    </source>
</evidence>
<dbReference type="AlphaFoldDB" id="A0A552WNZ8"/>
<dbReference type="EMBL" id="VJXR01000050">
    <property type="protein sequence ID" value="TRW44213.1"/>
    <property type="molecule type" value="Genomic_DNA"/>
</dbReference>
<dbReference type="CDD" id="cd00090">
    <property type="entry name" value="HTH_ARSR"/>
    <property type="match status" value="1"/>
</dbReference>
<name>A0A552WNZ8_9MICO</name>
<dbReference type="InterPro" id="IPR001845">
    <property type="entry name" value="HTH_ArsR_DNA-bd_dom"/>
</dbReference>
<dbReference type="GO" id="GO:0003700">
    <property type="term" value="F:DNA-binding transcription factor activity"/>
    <property type="evidence" value="ECO:0007669"/>
    <property type="project" value="InterPro"/>
</dbReference>
<organism evidence="5 6">
    <name type="scientific">Georgenia yuyongxinii</name>
    <dbReference type="NCBI Taxonomy" id="2589797"/>
    <lineage>
        <taxon>Bacteria</taxon>
        <taxon>Bacillati</taxon>
        <taxon>Actinomycetota</taxon>
        <taxon>Actinomycetes</taxon>
        <taxon>Micrococcales</taxon>
        <taxon>Bogoriellaceae</taxon>
        <taxon>Georgenia</taxon>
    </lineage>
</organism>
<dbReference type="InterPro" id="IPR036388">
    <property type="entry name" value="WH-like_DNA-bd_sf"/>
</dbReference>
<feature type="domain" description="HTH arsR-type" evidence="4">
    <location>
        <begin position="14"/>
        <end position="103"/>
    </location>
</feature>
<dbReference type="Pfam" id="PF12840">
    <property type="entry name" value="HTH_20"/>
    <property type="match status" value="1"/>
</dbReference>